<dbReference type="Proteomes" id="UP000190285">
    <property type="component" value="Unassembled WGS sequence"/>
</dbReference>
<dbReference type="STRING" id="36842.SAMN02194393_02853"/>
<dbReference type="PANTHER" id="PTHR39185">
    <property type="entry name" value="SWARMING MOTILITY PROTEIN SWRD"/>
    <property type="match status" value="1"/>
</dbReference>
<dbReference type="InterPro" id="IPR009384">
    <property type="entry name" value="SwrD-like"/>
</dbReference>
<keyword evidence="1" id="KW-0966">Cell projection</keyword>
<keyword evidence="2" id="KW-1185">Reference proteome</keyword>
<dbReference type="Pfam" id="PF06289">
    <property type="entry name" value="FlbD"/>
    <property type="match status" value="1"/>
</dbReference>
<sequence length="73" mass="8359">MIYVSRLNGEILAVNSDLIEFIEANPNTVISMTTGRKIVVNENVDEIIVKILEHKKRIFADNDPIIKHNRNEV</sequence>
<dbReference type="RefSeq" id="WP_079492458.1">
    <property type="nucleotide sequence ID" value="NZ_FUZT01000006.1"/>
</dbReference>
<dbReference type="AlphaFoldDB" id="A0A1T5LEH6"/>
<dbReference type="PANTHER" id="PTHR39185:SF1">
    <property type="entry name" value="SWARMING MOTILITY PROTEIN SWRD"/>
    <property type="match status" value="1"/>
</dbReference>
<accession>A0A1T5LEH6</accession>
<protein>
    <submittedName>
        <fullName evidence="1">Flagellar protein FlbD</fullName>
    </submittedName>
</protein>
<gene>
    <name evidence="1" type="ORF">SAMN02194393_02853</name>
</gene>
<evidence type="ECO:0000313" key="1">
    <source>
        <dbReference type="EMBL" id="SKC74391.1"/>
    </source>
</evidence>
<name>A0A1T5LEH6_9FIRM</name>
<dbReference type="EMBL" id="FUZT01000006">
    <property type="protein sequence ID" value="SKC74391.1"/>
    <property type="molecule type" value="Genomic_DNA"/>
</dbReference>
<evidence type="ECO:0000313" key="2">
    <source>
        <dbReference type="Proteomes" id="UP000190285"/>
    </source>
</evidence>
<organism evidence="1 2">
    <name type="scientific">Maledivibacter halophilus</name>
    <dbReference type="NCBI Taxonomy" id="36842"/>
    <lineage>
        <taxon>Bacteria</taxon>
        <taxon>Bacillati</taxon>
        <taxon>Bacillota</taxon>
        <taxon>Clostridia</taxon>
        <taxon>Peptostreptococcales</taxon>
        <taxon>Caminicellaceae</taxon>
        <taxon>Maledivibacter</taxon>
    </lineage>
</organism>
<keyword evidence="1" id="KW-0969">Cilium</keyword>
<proteinExistence type="predicted"/>
<reference evidence="1 2" key="1">
    <citation type="submission" date="2017-02" db="EMBL/GenBank/DDBJ databases">
        <authorList>
            <person name="Peterson S.W."/>
        </authorList>
    </citation>
    <scope>NUCLEOTIDE SEQUENCE [LARGE SCALE GENOMIC DNA]</scope>
    <source>
        <strain evidence="1 2">M1</strain>
    </source>
</reference>
<keyword evidence="1" id="KW-0282">Flagellum</keyword>
<dbReference type="OrthoDB" id="9799862at2"/>